<evidence type="ECO:0000256" key="6">
    <source>
        <dbReference type="ARBA" id="ARBA00022806"/>
    </source>
</evidence>
<feature type="region of interest" description="Disordered" evidence="14">
    <location>
        <begin position="571"/>
        <end position="593"/>
    </location>
</feature>
<evidence type="ECO:0000256" key="10">
    <source>
        <dbReference type="ARBA" id="ARBA00061257"/>
    </source>
</evidence>
<evidence type="ECO:0000259" key="17">
    <source>
        <dbReference type="PROSITE" id="PS51194"/>
    </source>
</evidence>
<dbReference type="CDD" id="cd18791">
    <property type="entry name" value="SF2_C_RHA"/>
    <property type="match status" value="1"/>
</dbReference>
<dbReference type="Pfam" id="PF13401">
    <property type="entry name" value="AAA_22"/>
    <property type="match status" value="1"/>
</dbReference>
<dbReference type="Pfam" id="PF21010">
    <property type="entry name" value="HA2_C"/>
    <property type="match status" value="1"/>
</dbReference>
<dbReference type="PROSITE" id="PS00690">
    <property type="entry name" value="DEAH_ATP_HELICASE"/>
    <property type="match status" value="1"/>
</dbReference>
<keyword evidence="12" id="KW-0479">Metal-binding</keyword>
<dbReference type="GO" id="GO:0005524">
    <property type="term" value="F:ATP binding"/>
    <property type="evidence" value="ECO:0007669"/>
    <property type="project" value="UniProtKB-KW"/>
</dbReference>
<dbReference type="GO" id="GO:0071013">
    <property type="term" value="C:catalytic step 2 spliceosome"/>
    <property type="evidence" value="ECO:0007669"/>
    <property type="project" value="TreeGrafter"/>
</dbReference>
<dbReference type="SUPFAM" id="SSF52540">
    <property type="entry name" value="P-loop containing nucleoside triphosphate hydrolases"/>
    <property type="match status" value="1"/>
</dbReference>
<keyword evidence="13" id="KW-0175">Coiled coil</keyword>
<evidence type="ECO:0000313" key="18">
    <source>
        <dbReference type="EMBL" id="CAH2059287.1"/>
    </source>
</evidence>
<protein>
    <recommendedName>
        <fullName evidence="1">RNA helicase</fullName>
        <ecNumber evidence="1">3.6.4.13</ecNumber>
    </recommendedName>
    <alternativeName>
        <fullName evidence="11">DEAH RNA helicase homolog PRP2</fullName>
    </alternativeName>
</protein>
<dbReference type="SMART" id="SM00490">
    <property type="entry name" value="HELICc"/>
    <property type="match status" value="1"/>
</dbReference>
<dbReference type="InterPro" id="IPR048333">
    <property type="entry name" value="HA2_WH"/>
</dbReference>
<dbReference type="InterPro" id="IPR007502">
    <property type="entry name" value="Helicase-assoc_dom"/>
</dbReference>
<dbReference type="EC" id="3.6.4.13" evidence="1"/>
<evidence type="ECO:0000259" key="15">
    <source>
        <dbReference type="PROSITE" id="PS50089"/>
    </source>
</evidence>
<dbReference type="InterPro" id="IPR001650">
    <property type="entry name" value="Helicase_C-like"/>
</dbReference>
<feature type="compositionally biased region" description="Acidic residues" evidence="14">
    <location>
        <begin position="939"/>
        <end position="948"/>
    </location>
</feature>
<dbReference type="InterPro" id="IPR027417">
    <property type="entry name" value="P-loop_NTPase"/>
</dbReference>
<dbReference type="Gene3D" id="3.30.40.10">
    <property type="entry name" value="Zinc/RING finger domain, C3HC4 (zinc finger)"/>
    <property type="match status" value="1"/>
</dbReference>
<keyword evidence="12" id="KW-0863">Zinc-finger</keyword>
<dbReference type="CDD" id="cd23128">
    <property type="entry name" value="RING-HC_MIP1-like"/>
    <property type="match status" value="1"/>
</dbReference>
<feature type="coiled-coil region" evidence="13">
    <location>
        <begin position="1006"/>
        <end position="1033"/>
    </location>
</feature>
<keyword evidence="8" id="KW-0508">mRNA splicing</keyword>
<gene>
    <name evidence="18" type="ORF">TAV2_LOCUS13734</name>
</gene>
<evidence type="ECO:0000256" key="11">
    <source>
        <dbReference type="ARBA" id="ARBA00077342"/>
    </source>
</evidence>
<dbReference type="Pfam" id="PF20235">
    <property type="entry name" value="PIR2-like_helical"/>
    <property type="match status" value="1"/>
</dbReference>
<dbReference type="Gene3D" id="3.40.50.300">
    <property type="entry name" value="P-loop containing nucleotide triphosphate hydrolases"/>
    <property type="match status" value="2"/>
</dbReference>
<dbReference type="GO" id="GO:0008380">
    <property type="term" value="P:RNA splicing"/>
    <property type="evidence" value="ECO:0007669"/>
    <property type="project" value="UniProtKB-KW"/>
</dbReference>
<evidence type="ECO:0000256" key="1">
    <source>
        <dbReference type="ARBA" id="ARBA00012552"/>
    </source>
</evidence>
<dbReference type="InterPro" id="IPR011709">
    <property type="entry name" value="DEAD-box_helicase_OB_fold"/>
</dbReference>
<evidence type="ECO:0000256" key="3">
    <source>
        <dbReference type="ARBA" id="ARBA00022728"/>
    </source>
</evidence>
<feature type="domain" description="Helicase C-terminal" evidence="17">
    <location>
        <begin position="1380"/>
        <end position="1556"/>
    </location>
</feature>
<dbReference type="InterPro" id="IPR002464">
    <property type="entry name" value="DNA/RNA_helicase_DEAH_CS"/>
</dbReference>
<dbReference type="EMBL" id="OU466860">
    <property type="protein sequence ID" value="CAH2059287.1"/>
    <property type="molecule type" value="Genomic_DNA"/>
</dbReference>
<feature type="coiled-coil region" evidence="13">
    <location>
        <begin position="1694"/>
        <end position="1721"/>
    </location>
</feature>
<dbReference type="PROSITE" id="PS50089">
    <property type="entry name" value="ZF_RING_2"/>
    <property type="match status" value="1"/>
</dbReference>
<feature type="domain" description="Helicase ATP-binding" evidence="16">
    <location>
        <begin position="1197"/>
        <end position="1358"/>
    </location>
</feature>
<evidence type="ECO:0000259" key="16">
    <source>
        <dbReference type="PROSITE" id="PS51192"/>
    </source>
</evidence>
<dbReference type="SMART" id="SM00847">
    <property type="entry name" value="HA2"/>
    <property type="match status" value="1"/>
</dbReference>
<dbReference type="GO" id="GO:0003724">
    <property type="term" value="F:RNA helicase activity"/>
    <property type="evidence" value="ECO:0007669"/>
    <property type="project" value="UniProtKB-EC"/>
</dbReference>
<dbReference type="InterPro" id="IPR049945">
    <property type="entry name" value="AAA_22"/>
</dbReference>
<feature type="compositionally biased region" description="Basic residues" evidence="14">
    <location>
        <begin position="901"/>
        <end position="912"/>
    </location>
</feature>
<feature type="compositionally biased region" description="Polar residues" evidence="14">
    <location>
        <begin position="625"/>
        <end position="637"/>
    </location>
</feature>
<feature type="region of interest" description="Disordered" evidence="14">
    <location>
        <begin position="884"/>
        <end position="994"/>
    </location>
</feature>
<feature type="compositionally biased region" description="Basic and acidic residues" evidence="14">
    <location>
        <begin position="927"/>
        <end position="938"/>
    </location>
</feature>
<organism evidence="18 19">
    <name type="scientific">Thlaspi arvense</name>
    <name type="common">Field penny-cress</name>
    <dbReference type="NCBI Taxonomy" id="13288"/>
    <lineage>
        <taxon>Eukaryota</taxon>
        <taxon>Viridiplantae</taxon>
        <taxon>Streptophyta</taxon>
        <taxon>Embryophyta</taxon>
        <taxon>Tracheophyta</taxon>
        <taxon>Spermatophyta</taxon>
        <taxon>Magnoliopsida</taxon>
        <taxon>eudicotyledons</taxon>
        <taxon>Gunneridae</taxon>
        <taxon>Pentapetalae</taxon>
        <taxon>rosids</taxon>
        <taxon>malvids</taxon>
        <taxon>Brassicales</taxon>
        <taxon>Brassicaceae</taxon>
        <taxon>Thlaspideae</taxon>
        <taxon>Thlaspi</taxon>
    </lineage>
</organism>
<dbReference type="SMART" id="SM00382">
    <property type="entry name" value="AAA"/>
    <property type="match status" value="1"/>
</dbReference>
<proteinExistence type="inferred from homology"/>
<comment type="catalytic activity">
    <reaction evidence="9">
        <text>ATP + H2O = ADP + phosphate + H(+)</text>
        <dbReference type="Rhea" id="RHEA:13065"/>
        <dbReference type="ChEBI" id="CHEBI:15377"/>
        <dbReference type="ChEBI" id="CHEBI:15378"/>
        <dbReference type="ChEBI" id="CHEBI:30616"/>
        <dbReference type="ChEBI" id="CHEBI:43474"/>
        <dbReference type="ChEBI" id="CHEBI:456216"/>
        <dbReference type="EC" id="3.6.4.13"/>
    </reaction>
</comment>
<evidence type="ECO:0000256" key="4">
    <source>
        <dbReference type="ARBA" id="ARBA00022741"/>
    </source>
</evidence>
<dbReference type="PROSITE" id="PS51192">
    <property type="entry name" value="HELICASE_ATP_BIND_1"/>
    <property type="match status" value="1"/>
</dbReference>
<dbReference type="PANTHER" id="PTHR18934:SF83">
    <property type="entry name" value="PRE-MRNA-SPLICING FACTOR ATP-DEPENDENT RNA HELICASE DHX16"/>
    <property type="match status" value="1"/>
</dbReference>
<dbReference type="Pfam" id="PF00271">
    <property type="entry name" value="Helicase_C"/>
    <property type="match status" value="1"/>
</dbReference>
<dbReference type="Pfam" id="PF07717">
    <property type="entry name" value="OB_NTP_bind"/>
    <property type="match status" value="1"/>
</dbReference>
<keyword evidence="5" id="KW-0378">Hydrolase</keyword>
<dbReference type="FunFam" id="3.40.50.300:FF:000007">
    <property type="entry name" value="Pre-mRNA-splicing factor ATP-dependent RNA helicase"/>
    <property type="match status" value="1"/>
</dbReference>
<dbReference type="Pfam" id="PF13920">
    <property type="entry name" value="zf-C3HC4_3"/>
    <property type="match status" value="1"/>
</dbReference>
<feature type="non-terminal residue" evidence="18">
    <location>
        <position position="1828"/>
    </location>
</feature>
<dbReference type="Pfam" id="PF04408">
    <property type="entry name" value="WHD_HA2"/>
    <property type="match status" value="1"/>
</dbReference>
<keyword evidence="7" id="KW-0067">ATP-binding</keyword>
<feature type="compositionally biased region" description="Basic and acidic residues" evidence="14">
    <location>
        <begin position="580"/>
        <end position="593"/>
    </location>
</feature>
<evidence type="ECO:0000256" key="9">
    <source>
        <dbReference type="ARBA" id="ARBA00047984"/>
    </source>
</evidence>
<feature type="region of interest" description="Disordered" evidence="14">
    <location>
        <begin position="625"/>
        <end position="653"/>
    </location>
</feature>
<evidence type="ECO:0000256" key="13">
    <source>
        <dbReference type="SAM" id="Coils"/>
    </source>
</evidence>
<dbReference type="PANTHER" id="PTHR18934">
    <property type="entry name" value="ATP-DEPENDENT RNA HELICASE"/>
    <property type="match status" value="1"/>
</dbReference>
<feature type="coiled-coil region" evidence="13">
    <location>
        <begin position="414"/>
        <end position="493"/>
    </location>
</feature>
<evidence type="ECO:0000256" key="12">
    <source>
        <dbReference type="PROSITE-ProRule" id="PRU00175"/>
    </source>
</evidence>
<keyword evidence="4" id="KW-0547">Nucleotide-binding</keyword>
<feature type="compositionally biased region" description="Basic and acidic residues" evidence="14">
    <location>
        <begin position="889"/>
        <end position="900"/>
    </location>
</feature>
<evidence type="ECO:0000313" key="19">
    <source>
        <dbReference type="Proteomes" id="UP000836841"/>
    </source>
</evidence>
<keyword evidence="6" id="KW-0347">Helicase</keyword>
<evidence type="ECO:0000256" key="7">
    <source>
        <dbReference type="ARBA" id="ARBA00022840"/>
    </source>
</evidence>
<comment type="similarity">
    <text evidence="10">Belongs to the DEAD box helicase family. DEAH subfamily. PRP2 sub-subfamily.</text>
</comment>
<feature type="compositionally biased region" description="Basic and acidic residues" evidence="14">
    <location>
        <begin position="949"/>
        <end position="994"/>
    </location>
</feature>
<dbReference type="FunFam" id="1.20.120.1080:FF:000001">
    <property type="entry name" value="Pre-mRNA-splicing factor ATP-dependent RNA helicase"/>
    <property type="match status" value="1"/>
</dbReference>
<dbReference type="GO" id="GO:0006397">
    <property type="term" value="P:mRNA processing"/>
    <property type="evidence" value="ECO:0007669"/>
    <property type="project" value="UniProtKB-KW"/>
</dbReference>
<dbReference type="FunFam" id="3.40.50.300:FF:000594">
    <property type="entry name" value="Pre-mRNA-splicing factor ATP-dependent RNA helicase"/>
    <property type="match status" value="1"/>
</dbReference>
<dbReference type="InterPro" id="IPR014001">
    <property type="entry name" value="Helicase_ATP-bd"/>
</dbReference>
<dbReference type="InterPro" id="IPR013083">
    <property type="entry name" value="Znf_RING/FYVE/PHD"/>
</dbReference>
<dbReference type="SUPFAM" id="SSF57850">
    <property type="entry name" value="RING/U-box"/>
    <property type="match status" value="1"/>
</dbReference>
<dbReference type="SMART" id="SM00487">
    <property type="entry name" value="DEXDc"/>
    <property type="match status" value="1"/>
</dbReference>
<dbReference type="Proteomes" id="UP000836841">
    <property type="component" value="Chromosome 4"/>
</dbReference>
<evidence type="ECO:0000256" key="5">
    <source>
        <dbReference type="ARBA" id="ARBA00022801"/>
    </source>
</evidence>
<dbReference type="InterPro" id="IPR001841">
    <property type="entry name" value="Znf_RING"/>
</dbReference>
<dbReference type="GO" id="GO:0008270">
    <property type="term" value="F:zinc ion binding"/>
    <property type="evidence" value="ECO:0007669"/>
    <property type="project" value="UniProtKB-KW"/>
</dbReference>
<dbReference type="PROSITE" id="PS51194">
    <property type="entry name" value="HELICASE_CTER"/>
    <property type="match status" value="1"/>
</dbReference>
<dbReference type="GO" id="GO:0003723">
    <property type="term" value="F:RNA binding"/>
    <property type="evidence" value="ECO:0007669"/>
    <property type="project" value="TreeGrafter"/>
</dbReference>
<dbReference type="InterPro" id="IPR046527">
    <property type="entry name" value="PIR2-like_helical"/>
</dbReference>
<sequence length="1828" mass="205883">RAAELSDDDVFDDYRRREAVNGRRNDLRNTAIFDQDSPMGCTVRDKHIRPNRKTRSVKPEFDPCCLLDRTALSKSIVESSLKHLVYHPGLLDSSPGPNPTGNLEENGWGYCTEEQLEDILLKHLEYLYNEAISKLVTLGYDEEVALRAILSNGYCYGGMDVLTNILHNSLAYLSSSTGEGSNGGNNEDQSETVFTDLRQLEEYSLAGMIYLLQQVKPHLSKGDAMWCLLMSELHVGRASTMDIPSSGNGNGGSGCSTVNGVGGVAPALCRFHGGWGFGNGRGPEFSGNGFSSLTSQREIDCPRRFNLSPSMKSLLRENVAAFAAGFRASMKQKKQSEAVGNISLCCAAAARSETCEQPRSSGSEESVSSVLEKFRDLNLDDSAAEELKDDSLVGLLRQVQDLKKQVKDRRDWAQKKAMQAAQKVSDELAELKSLRSEREENLRLKKGKQTLEDSTLKRLSEMENDLRKASGQVDRANAIARTLENENAEIRAEVVASKLSASESLTACMEASKKEKKCLKKLVVWEKQKMKLQDEITAEKEKIKALNRALAQITQEEKEYEEKWRQEQKAKEQALGQVEEEQRSKEATEASNKRKVETLRLKIEIDFQRHKDDLQRLEQELSRLNKASSTDTSLKSDNTSHKKGKSDKSKGEAMSKLLEELDRLDGSYEKEANCDRECLICMKDEVSVVFLPCAHQVVCASCSDSFMGGGKATCPCCRAPVQQRIRVFGATNKKALQSCKYKKILVHNGGKTQSTLGSSERRLEWPPVNSLPPSDFCYLASSVRMASNDLNTWVSDKLMVLLGYSQSAVVKYLIAMAKKSKSAAELVRELVDYGFPLSADTSAFAEEIYARAPRKTAGVNLYQQQEAEAAMLLRKQKTFSLLEADDDGNVEKRSAPETRKSGKGQKRFRKKIGQPEDDDDEVVVVGEVERNVRRKVSEGEDDGTESEEERLRDQREREELEQHLRERDTARTRKLSEPKMSKKEQEEVFRRDSAVEKGDLESLRKFSRQEYLKKREQKKMEELKDELEDEKYLFGDEKLTERELQDSRYKKKIYDLLVDKSTQEADNIGEYRMPDAYDQDGGVDQEKRFAASVQRYRDMDSTEKMNPFAEQEAWENHQIGRKATLKFGAKDKQASDNHGFVFEDQIEFIKASVLAGENYEDEMHAKPCQDSRGKSVFDMLQEERKTLPIYSYRDQLLKAVNDHQVLVIVGETGSGKTTQIPQYLHEAGYTKRGKVGCTQPRRVAAMSVSARVAQEMGVKLGNEVGYSIRFEDCTSEKTILKYMTDGMLLRELLGEPDLGSYSVIIVDEAHERTLHTDILFGLDIARARPDLKLLISSATMDAEKFSFFFDQAPIFSFPGRRYPVDICFATAPEADYMDAAIATVLTIHVNEPLGDVLVFLPGQEEIETVEENLKQRIRGLGTKIRELIICPIYGNLPSELQAKIFEPTPEGARKVVLATNIAETSLTIDGIKYVVDPGFCKMKSYNPRTGMESLLVAPISKASATQRVGRAGRTSPGKCFRLYTAYNYHNDLEENTVPEIQRTNLASVVLALKSLGIHNLINFDFMDAPPSEALIKALELLFALGALNQLGELTKAGRRMAEFPLDPMLSKMIVVSDKYKCSDEIISIGAMLSVGNSIFYRPKDKKVHADNAMMNFHVGNVGDHIALLKIYNSWKETNYSTQWCYENYIQVRSMKRARDVRDQLEGLLERVEIEVSSNSNELDSIRKSIVAGFFPHTAKLQKNGSYRTVKHPQTVHIHPASGLSQVLPRWVVYHELVLTSKEYMRQVTELKPEWLIEIAPHYYQLKDVEDAKSKNMPKTSGRAAMDKL</sequence>
<feature type="domain" description="RING-type" evidence="15">
    <location>
        <begin position="678"/>
        <end position="718"/>
    </location>
</feature>
<evidence type="ECO:0000256" key="2">
    <source>
        <dbReference type="ARBA" id="ARBA00022664"/>
    </source>
</evidence>
<evidence type="ECO:0000256" key="8">
    <source>
        <dbReference type="ARBA" id="ARBA00023187"/>
    </source>
</evidence>
<accession>A0AAU9SAG2</accession>
<name>A0AAU9SAG2_THLAR</name>
<keyword evidence="2" id="KW-0507">mRNA processing</keyword>
<reference evidence="18 19" key="1">
    <citation type="submission" date="2022-03" db="EMBL/GenBank/DDBJ databases">
        <authorList>
            <person name="Nunn A."/>
            <person name="Chopra R."/>
            <person name="Nunn A."/>
            <person name="Contreras Garrido A."/>
        </authorList>
    </citation>
    <scope>NUCLEOTIDE SEQUENCE [LARGE SCALE GENOMIC DNA]</scope>
</reference>
<dbReference type="Gene3D" id="1.20.120.1080">
    <property type="match status" value="1"/>
</dbReference>
<evidence type="ECO:0000256" key="14">
    <source>
        <dbReference type="SAM" id="MobiDB-lite"/>
    </source>
</evidence>
<keyword evidence="12" id="KW-0862">Zinc</keyword>
<dbReference type="InterPro" id="IPR003593">
    <property type="entry name" value="AAA+_ATPase"/>
</dbReference>
<keyword evidence="19" id="KW-1185">Reference proteome</keyword>
<keyword evidence="3" id="KW-0747">Spliceosome</keyword>
<dbReference type="GO" id="GO:0016887">
    <property type="term" value="F:ATP hydrolysis activity"/>
    <property type="evidence" value="ECO:0007669"/>
    <property type="project" value="InterPro"/>
</dbReference>